<comment type="caution">
    <text evidence="1">The sequence shown here is derived from an EMBL/GenBank/DDBJ whole genome shotgun (WGS) entry which is preliminary data.</text>
</comment>
<evidence type="ECO:0000313" key="2">
    <source>
        <dbReference type="Proteomes" id="UP001150581"/>
    </source>
</evidence>
<accession>A0ACC1I4S0</accession>
<protein>
    <submittedName>
        <fullName evidence="1">Bck1-like resistance to osmotic shock</fullName>
    </submittedName>
</protein>
<reference evidence="1" key="1">
    <citation type="submission" date="2022-07" db="EMBL/GenBank/DDBJ databases">
        <title>Phylogenomic reconstructions and comparative analyses of Kickxellomycotina fungi.</title>
        <authorList>
            <person name="Reynolds N.K."/>
            <person name="Stajich J.E."/>
            <person name="Barry K."/>
            <person name="Grigoriev I.V."/>
            <person name="Crous P."/>
            <person name="Smith M.E."/>
        </authorList>
    </citation>
    <scope>NUCLEOTIDE SEQUENCE</scope>
    <source>
        <strain evidence="1">Benny 63K</strain>
    </source>
</reference>
<name>A0ACC1I4S0_9FUNG</name>
<evidence type="ECO:0000313" key="1">
    <source>
        <dbReference type="EMBL" id="KAJ1883031.1"/>
    </source>
</evidence>
<sequence length="181" mass="20714">MPRPPCISIPFKKTAELDWVRPLRQYIARAYQEDPDVYTNDCQTLNRMRQDMRGANADETGRDLIFRYYSHLEALEPRFRINEQGVKVTFLCDSTQQHSLAFEKAGVLFNLAVAFGMHGASLFSDSSSEMELTTVHMAGIYFQVAADRFHYLNENFLHAPSLDLQQETVNVLNGIMMAQAQ</sequence>
<dbReference type="EMBL" id="JANBPG010003176">
    <property type="protein sequence ID" value="KAJ1883031.1"/>
    <property type="molecule type" value="Genomic_DNA"/>
</dbReference>
<gene>
    <name evidence="1" type="primary">BRO1_3</name>
    <name evidence="1" type="ORF">LPJ66_011072</name>
</gene>
<organism evidence="1 2">
    <name type="scientific">Kickxella alabastrina</name>
    <dbReference type="NCBI Taxonomy" id="61397"/>
    <lineage>
        <taxon>Eukaryota</taxon>
        <taxon>Fungi</taxon>
        <taxon>Fungi incertae sedis</taxon>
        <taxon>Zoopagomycota</taxon>
        <taxon>Kickxellomycotina</taxon>
        <taxon>Kickxellomycetes</taxon>
        <taxon>Kickxellales</taxon>
        <taxon>Kickxellaceae</taxon>
        <taxon>Kickxella</taxon>
    </lineage>
</organism>
<proteinExistence type="predicted"/>
<dbReference type="Proteomes" id="UP001150581">
    <property type="component" value="Unassembled WGS sequence"/>
</dbReference>
<feature type="non-terminal residue" evidence="1">
    <location>
        <position position="181"/>
    </location>
</feature>
<keyword evidence="2" id="KW-1185">Reference proteome</keyword>